<dbReference type="EMBL" id="CP001087">
    <property type="protein sequence ID" value="ACN14288.1"/>
    <property type="molecule type" value="Genomic_DNA"/>
</dbReference>
<dbReference type="SUPFAM" id="SSF55073">
    <property type="entry name" value="Nucleotide cyclase"/>
    <property type="match status" value="1"/>
</dbReference>
<dbReference type="AlphaFoldDB" id="C0QLY2"/>
<reference evidence="1 2" key="1">
    <citation type="journal article" date="2009" name="Environ. Microbiol.">
        <title>Genome sequence of Desulfobacterium autotrophicum HRM2, a marine sulfate reducer oxidizing organic carbon completely to carbon dioxide.</title>
        <authorList>
            <person name="Strittmatter A.W."/>
            <person name="Liesegang H."/>
            <person name="Rabus R."/>
            <person name="Decker I."/>
            <person name="Amann J."/>
            <person name="Andres S."/>
            <person name="Henne A."/>
            <person name="Fricke W.F."/>
            <person name="Martinez-Arias R."/>
            <person name="Bartels D."/>
            <person name="Goesmann A."/>
            <person name="Krause L."/>
            <person name="Puehler A."/>
            <person name="Klenk H.P."/>
            <person name="Richter M."/>
            <person name="Schuler M."/>
            <person name="Gloeckner F.O."/>
            <person name="Meyerdierks A."/>
            <person name="Gottschalk G."/>
            <person name="Amann R."/>
        </authorList>
    </citation>
    <scope>NUCLEOTIDE SEQUENCE [LARGE SCALE GENOMIC DNA]</scope>
    <source>
        <strain evidence="2">ATCC 43914 / DSM 3382 / HRM2</strain>
    </source>
</reference>
<protein>
    <recommendedName>
        <fullName evidence="3">Guanylate cyclase domain-containing protein</fullName>
    </recommendedName>
</protein>
<gene>
    <name evidence="1" type="ordered locus">HRM2_11760</name>
</gene>
<proteinExistence type="predicted"/>
<organism evidence="1 2">
    <name type="scientific">Desulforapulum autotrophicum (strain ATCC 43914 / DSM 3382 / VKM B-1955 / HRM2)</name>
    <name type="common">Desulfobacterium autotrophicum</name>
    <dbReference type="NCBI Taxonomy" id="177437"/>
    <lineage>
        <taxon>Bacteria</taxon>
        <taxon>Pseudomonadati</taxon>
        <taxon>Thermodesulfobacteriota</taxon>
        <taxon>Desulfobacteria</taxon>
        <taxon>Desulfobacterales</taxon>
        <taxon>Desulfobacteraceae</taxon>
        <taxon>Desulforapulum</taxon>
    </lineage>
</organism>
<evidence type="ECO:0000313" key="2">
    <source>
        <dbReference type="Proteomes" id="UP000000442"/>
    </source>
</evidence>
<sequence>MDNRIIAFLDILGFKKLVADNQEELLLKFISPLYFAEESNNDQKTQYQKFGLDELHTREVTFFSDSIIISCEFKEILHLISHVKDLSAAFIKYGLFLRGGITYGELYHKDRVVFGSAMNEAYMIESEHAIYPRIIISDNLFKKIECEIGPISEALKSADGPYERLMLKNNIFKDDDGFYFLNPFPNSVPINAAHKQLGINSLNDFIVFLKAKIEQSMAENRADKKIALKYFWLASNFNNYYLDVKGISAIEI</sequence>
<evidence type="ECO:0008006" key="3">
    <source>
        <dbReference type="Google" id="ProtNLM"/>
    </source>
</evidence>
<dbReference type="InterPro" id="IPR029787">
    <property type="entry name" value="Nucleotide_cyclase"/>
</dbReference>
<dbReference type="HOGENOM" id="CLU_075305_2_0_7"/>
<name>C0QLY2_DESAH</name>
<evidence type="ECO:0000313" key="1">
    <source>
        <dbReference type="EMBL" id="ACN14288.1"/>
    </source>
</evidence>
<dbReference type="OrthoDB" id="9181325at2"/>
<keyword evidence="2" id="KW-1185">Reference proteome</keyword>
<dbReference type="Proteomes" id="UP000000442">
    <property type="component" value="Chromosome"/>
</dbReference>
<accession>C0QLY2</accession>
<dbReference type="eggNOG" id="ENOG5032X46">
    <property type="taxonomic scope" value="Bacteria"/>
</dbReference>
<dbReference type="RefSeq" id="WP_015903077.1">
    <property type="nucleotide sequence ID" value="NC_012108.1"/>
</dbReference>
<dbReference type="KEGG" id="dat:HRM2_11760"/>